<comment type="similarity">
    <text evidence="2 9">Belongs to the resistance-nodulation-cell division (RND) (TC 2.A.6) family.</text>
</comment>
<dbReference type="Gene3D" id="3.30.70.1430">
    <property type="entry name" value="Multidrug efflux transporter AcrB pore domain"/>
    <property type="match status" value="2"/>
</dbReference>
<dbReference type="Gene3D" id="1.20.1640.10">
    <property type="entry name" value="Multidrug efflux transporter AcrB transmembrane domain"/>
    <property type="match status" value="2"/>
</dbReference>
<keyword evidence="7 9" id="KW-1133">Transmembrane helix</keyword>
<keyword evidence="8 9" id="KW-0472">Membrane</keyword>
<evidence type="ECO:0000256" key="8">
    <source>
        <dbReference type="ARBA" id="ARBA00023136"/>
    </source>
</evidence>
<evidence type="ECO:0000256" key="3">
    <source>
        <dbReference type="ARBA" id="ARBA00022448"/>
    </source>
</evidence>
<keyword evidence="5 9" id="KW-0997">Cell inner membrane</keyword>
<keyword evidence="3 9" id="KW-0813">Transport</keyword>
<evidence type="ECO:0000256" key="6">
    <source>
        <dbReference type="ARBA" id="ARBA00022692"/>
    </source>
</evidence>
<keyword evidence="6 9" id="KW-0812">Transmembrane</keyword>
<feature type="transmembrane region" description="Helical" evidence="9">
    <location>
        <begin position="902"/>
        <end position="922"/>
    </location>
</feature>
<dbReference type="Gene3D" id="3.30.70.1440">
    <property type="entry name" value="Multidrug efflux transporter AcrB pore domain"/>
    <property type="match status" value="1"/>
</dbReference>
<evidence type="ECO:0000256" key="9">
    <source>
        <dbReference type="RuleBase" id="RU364070"/>
    </source>
</evidence>
<feature type="transmembrane region" description="Helical" evidence="9">
    <location>
        <begin position="397"/>
        <end position="414"/>
    </location>
</feature>
<dbReference type="InterPro" id="IPR001036">
    <property type="entry name" value="Acrflvin-R"/>
</dbReference>
<sequence length="1049" mass="113158">MFSRFFIERPVFSWVIAIVIMLAGALSILRLPISQFPQIAPPQVSISATYPGASAETIENTVTQIIEQNLTGLDGYLYMSSTSDSTGRVSITVTFEAGTNPDMAQVQVQNKIQTALTTLPQVVQQMGVTIQKTSANFLMVVGFISKDHSMNASDLGDYLVAHVQEPLSRVQGVGEAEVFGSEYAMRIWLDPSKMVKYKLNPSEVKAAISAQNAQVSAGGIAQQPTDGKQLFTATISSASLLQTPEEFRNILLKTTEDGAKVYLRDVAEVAVGQQTYMAFATYDDYPASGMAIKLASGANAIATQKAVLERVEELKPSFPEGMEVVIPFDTTPFVSAALKGVIKTLFEAIVLVVVVMYLFLQNFRATLIPTIAVPVVLLGTFGALFVCGFSINMLTMFAMVLAIGLLVDDAIVVVENVERVMREDGTDPKTATIKSMGEIQSALVGIAMVLSAVFVPMAFFGGSTGVIYRQFSVTIVSAMALSVVVALTLTPALCATMLKPVNHEEHHGKGGFFGWFNRSFDAFTQSVKALIAKSIHGWSVMLVAYAAVVGLMVWGFKALPTSFMPQEDQGVLMMMSQLPDGATLERTDLEMKKIQQTFAKTEAKSVESVFVVRGFSFAGTDQNMALGFLKLRDWSERTTPDTSVAAIQGRTMGILMGHPDFKQASTFVFPLPPVPELGVADGFDLYIQDNTGGTHDKLMQYMGQFLMKANADPRLTMVRHNGMADTTQLKLVLDYEKLSALNLSIGEVNSAISTVLSGSYVNDYMDRGRVKQVWVMGNTGSRMQPEDILGWHVRNANGEMVPIGTFAKFEWTYGSPRLERFNGLPAVNIQGNPRAGVSSGQAMAAIEEIAKEVFPAGYEIAWNGVSYQEKAAGNQGPALFALSILVVFLCLAALYESWSVPIAVLLVVPCGVVGALGLTGALGMSNDIYFQVGLLTTIGLVSKNAILIVEFAKEYMEQGKDAIHAAEEAVRVRLRPILMTSLAFGLGVLPLAMAHGAGAGAQNAIGVGVLGGMLAGTFLCIAFVPVFYVLVDRFLGGKKRHEKNQIQQA</sequence>
<feature type="transmembrane region" description="Helical" evidence="9">
    <location>
        <begin position="878"/>
        <end position="895"/>
    </location>
</feature>
<dbReference type="RefSeq" id="WP_005435089.1">
    <property type="nucleotide sequence ID" value="NZ_JH815516.1"/>
</dbReference>
<organism evidence="10 11">
    <name type="scientific">Sutterella wadsworthensis 2_1_59BFAA</name>
    <dbReference type="NCBI Taxonomy" id="742823"/>
    <lineage>
        <taxon>Bacteria</taxon>
        <taxon>Pseudomonadati</taxon>
        <taxon>Pseudomonadota</taxon>
        <taxon>Betaproteobacteria</taxon>
        <taxon>Burkholderiales</taxon>
        <taxon>Sutterellaceae</taxon>
        <taxon>Sutterella</taxon>
    </lineage>
</organism>
<dbReference type="EMBL" id="ADMG01000031">
    <property type="protein sequence ID" value="EKB31085.1"/>
    <property type="molecule type" value="Genomic_DNA"/>
</dbReference>
<dbReference type="HOGENOM" id="CLU_002755_0_0_4"/>
<dbReference type="AlphaFoldDB" id="K1JHG5"/>
<dbReference type="Gene3D" id="3.30.70.1320">
    <property type="entry name" value="Multidrug efflux transporter AcrB pore domain like"/>
    <property type="match status" value="1"/>
</dbReference>
<dbReference type="GO" id="GO:0042910">
    <property type="term" value="F:xenobiotic transmembrane transporter activity"/>
    <property type="evidence" value="ECO:0007669"/>
    <property type="project" value="TreeGrafter"/>
</dbReference>
<dbReference type="Proteomes" id="UP000005835">
    <property type="component" value="Unassembled WGS sequence"/>
</dbReference>
<dbReference type="SUPFAM" id="SSF82714">
    <property type="entry name" value="Multidrug efflux transporter AcrB TolC docking domain, DN and DC subdomains"/>
    <property type="match status" value="2"/>
</dbReference>
<dbReference type="InterPro" id="IPR027463">
    <property type="entry name" value="AcrB_DN_DC_subdom"/>
</dbReference>
<dbReference type="eggNOG" id="COG0841">
    <property type="taxonomic scope" value="Bacteria"/>
</dbReference>
<comment type="subcellular location">
    <subcellularLocation>
        <location evidence="1 9">Cell inner membrane</location>
        <topology evidence="1 9">Multi-pass membrane protein</topology>
    </subcellularLocation>
</comment>
<keyword evidence="4" id="KW-1003">Cell membrane</keyword>
<dbReference type="GO" id="GO:0009636">
    <property type="term" value="P:response to toxic substance"/>
    <property type="evidence" value="ECO:0007669"/>
    <property type="project" value="UniProtKB-ARBA"/>
</dbReference>
<dbReference type="FunFam" id="3.30.70.1430:FF:000001">
    <property type="entry name" value="Efflux pump membrane transporter"/>
    <property type="match status" value="1"/>
</dbReference>
<dbReference type="GO" id="GO:0005886">
    <property type="term" value="C:plasma membrane"/>
    <property type="evidence" value="ECO:0007669"/>
    <property type="project" value="UniProtKB-SubCell"/>
</dbReference>
<feature type="transmembrane region" description="Helical" evidence="9">
    <location>
        <begin position="340"/>
        <end position="360"/>
    </location>
</feature>
<accession>K1JHG5</accession>
<feature type="transmembrane region" description="Helical" evidence="9">
    <location>
        <begin position="467"/>
        <end position="489"/>
    </location>
</feature>
<evidence type="ECO:0000313" key="11">
    <source>
        <dbReference type="Proteomes" id="UP000005835"/>
    </source>
</evidence>
<dbReference type="OrthoDB" id="9176627at2"/>
<dbReference type="InterPro" id="IPR004764">
    <property type="entry name" value="MdtF-like"/>
</dbReference>
<dbReference type="PATRIC" id="fig|742823.3.peg.1183"/>
<dbReference type="SUPFAM" id="SSF82866">
    <property type="entry name" value="Multidrug efflux transporter AcrB transmembrane domain"/>
    <property type="match status" value="2"/>
</dbReference>
<proteinExistence type="inferred from homology"/>
<dbReference type="PRINTS" id="PR00702">
    <property type="entry name" value="ACRIFLAVINRP"/>
</dbReference>
<dbReference type="FunFam" id="1.20.1640.10:FF:000001">
    <property type="entry name" value="Efflux pump membrane transporter"/>
    <property type="match status" value="1"/>
</dbReference>
<dbReference type="NCBIfam" id="NF000282">
    <property type="entry name" value="RND_permease_1"/>
    <property type="match status" value="1"/>
</dbReference>
<dbReference type="STRING" id="742823.HMPREF9465_01190"/>
<dbReference type="PANTHER" id="PTHR32063:SF13">
    <property type="entry name" value="MULTIDRUG EFFLUX PUMP SUBUNIT ACRB-RELATED"/>
    <property type="match status" value="1"/>
</dbReference>
<dbReference type="Gene3D" id="3.30.2090.10">
    <property type="entry name" value="Multidrug efflux transporter AcrB TolC docking domain, DN and DC subdomains"/>
    <property type="match status" value="2"/>
</dbReference>
<evidence type="ECO:0000256" key="4">
    <source>
        <dbReference type="ARBA" id="ARBA00022475"/>
    </source>
</evidence>
<reference evidence="10 11" key="1">
    <citation type="submission" date="2012-05" db="EMBL/GenBank/DDBJ databases">
        <title>The Genome Sequence of Sutterella wadsworthensis 2_1_59BFAA.</title>
        <authorList>
            <consortium name="The Broad Institute Genome Sequencing Platform"/>
            <person name="Earl A."/>
            <person name="Ward D."/>
            <person name="Feldgarden M."/>
            <person name="Gevers D."/>
            <person name="Daigneault M."/>
            <person name="Strauss J."/>
            <person name="Allen-Vercoe E."/>
            <person name="Walker B."/>
            <person name="Young S.K."/>
            <person name="Zeng Q."/>
            <person name="Gargeya S."/>
            <person name="Fitzgerald M."/>
            <person name="Haas B."/>
            <person name="Abouelleil A."/>
            <person name="Alvarado L."/>
            <person name="Arachchi H.M."/>
            <person name="Berlin A.M."/>
            <person name="Chapman S.B."/>
            <person name="Goldberg J."/>
            <person name="Griggs A."/>
            <person name="Gujja S."/>
            <person name="Hansen M."/>
            <person name="Howarth C."/>
            <person name="Imamovic A."/>
            <person name="Larimer J."/>
            <person name="McCowen C."/>
            <person name="Montmayeur A."/>
            <person name="Murphy C."/>
            <person name="Neiman D."/>
            <person name="Pearson M."/>
            <person name="Priest M."/>
            <person name="Roberts A."/>
            <person name="Saif S."/>
            <person name="Shea T."/>
            <person name="Sisk P."/>
            <person name="Sykes S."/>
            <person name="Wortman J."/>
            <person name="Nusbaum C."/>
            <person name="Birren B."/>
        </authorList>
    </citation>
    <scope>NUCLEOTIDE SEQUENCE [LARGE SCALE GENOMIC DNA]</scope>
    <source>
        <strain evidence="10 11">2_1_59BFAA</strain>
    </source>
</reference>
<dbReference type="PANTHER" id="PTHR32063">
    <property type="match status" value="1"/>
</dbReference>
<evidence type="ECO:0000256" key="1">
    <source>
        <dbReference type="ARBA" id="ARBA00004429"/>
    </source>
</evidence>
<evidence type="ECO:0000313" key="10">
    <source>
        <dbReference type="EMBL" id="EKB31085.1"/>
    </source>
</evidence>
<feature type="transmembrane region" description="Helical" evidence="9">
    <location>
        <begin position="535"/>
        <end position="556"/>
    </location>
</feature>
<evidence type="ECO:0000256" key="7">
    <source>
        <dbReference type="ARBA" id="ARBA00022989"/>
    </source>
</evidence>
<feature type="transmembrane region" description="Helical" evidence="9">
    <location>
        <begin position="367"/>
        <end position="391"/>
    </location>
</feature>
<dbReference type="Pfam" id="PF00873">
    <property type="entry name" value="ACR_tran"/>
    <property type="match status" value="1"/>
</dbReference>
<feature type="transmembrane region" description="Helical" evidence="9">
    <location>
        <begin position="12"/>
        <end position="33"/>
    </location>
</feature>
<evidence type="ECO:0000256" key="5">
    <source>
        <dbReference type="ARBA" id="ARBA00022519"/>
    </source>
</evidence>
<gene>
    <name evidence="10" type="ORF">HMPREF9465_01190</name>
</gene>
<keyword evidence="11" id="KW-1185">Reference proteome</keyword>
<feature type="transmembrane region" description="Helical" evidence="9">
    <location>
        <begin position="442"/>
        <end position="461"/>
    </location>
</feature>
<evidence type="ECO:0000256" key="2">
    <source>
        <dbReference type="ARBA" id="ARBA00010942"/>
    </source>
</evidence>
<comment type="caution">
    <text evidence="10">The sequence shown here is derived from an EMBL/GenBank/DDBJ whole genome shotgun (WGS) entry which is preliminary data.</text>
</comment>
<feature type="transmembrane region" description="Helical" evidence="9">
    <location>
        <begin position="928"/>
        <end position="951"/>
    </location>
</feature>
<dbReference type="SUPFAM" id="SSF82693">
    <property type="entry name" value="Multidrug efflux transporter AcrB pore domain, PN1, PN2, PC1 and PC2 subdomains"/>
    <property type="match status" value="3"/>
</dbReference>
<feature type="transmembrane region" description="Helical" evidence="9">
    <location>
        <begin position="1005"/>
        <end position="1031"/>
    </location>
</feature>
<feature type="transmembrane region" description="Helical" evidence="9">
    <location>
        <begin position="972"/>
        <end position="993"/>
    </location>
</feature>
<dbReference type="NCBIfam" id="TIGR00915">
    <property type="entry name" value="2A0602"/>
    <property type="match status" value="1"/>
</dbReference>
<dbReference type="GO" id="GO:0015562">
    <property type="term" value="F:efflux transmembrane transporter activity"/>
    <property type="evidence" value="ECO:0007669"/>
    <property type="project" value="InterPro"/>
</dbReference>
<protein>
    <recommendedName>
        <fullName evidence="9">Efflux pump membrane transporter</fullName>
    </recommendedName>
</protein>
<name>K1JHG5_9BURK</name>